<accession>A0A158R548</accession>
<sequence>MGTTFVETVNINFEDFSESFLTCATCLSTYDQFKRKAKLLPCSHTICLQCLLHMEELAQKTETNVLRCPMCRELAILPPGGVTALPSSFLINQLYDLMQKQRKEAIANCSLHSDQQLMYCETCDRVYCISCVPSLGYSCAEHNVLPFSVASKRISEIIVHKAKQCVGDLDQASKNVNFEMQQLEKNVGKIDSELSDLYEKILKMMEEWKKEFICNTEMLRDEKRKVFCEQLKLIDSCRKRLKAELETSHVDVQEMRSRTEKVAEIAEEITALMNPRENSFLKLQTEPKKFLSEFKELLTNFGTVSGSTTFPGLCTIQLAGPSSSNVRIDLLLKTFSADGKRRNSGGDPVTVKIKLKDNDLVKDEISTVMIHDQDDGTYKISFKVTASGHYLVWTEIFDRPIKTSPLLIPVSSHHSPFWQFGSAGSGELQLSQPTKICQDKKGTIYILDTGNNRIKVLDVNGHYIKDVYGKALNGSSTVGMAVFETGEIMTLNWRKKEVVKSDVHGNQLQTMTFSEFEEPVDICIDSCERILIADASTSKVFVFDTLFRPLFSFSTEVYSSDTRITCVSVGINDDIVVGTNSCLLVFDGGGKFLHEIRLTELSSKTSLMPITCSVCRNTQNVLTAVIDVKKNRAKIVVSQYKGQQVFSIDSYGSRLRHPCGICIPNVGWDESFFVVDSASCSVRAFRYH</sequence>
<dbReference type="InterPro" id="IPR001258">
    <property type="entry name" value="NHL_repeat"/>
</dbReference>
<evidence type="ECO:0000256" key="1">
    <source>
        <dbReference type="ARBA" id="ARBA00008518"/>
    </source>
</evidence>
<feature type="domain" description="RING-type" evidence="9">
    <location>
        <begin position="23"/>
        <end position="72"/>
    </location>
</feature>
<organism evidence="11 12">
    <name type="scientific">Syphacia muris</name>
    <dbReference type="NCBI Taxonomy" id="451379"/>
    <lineage>
        <taxon>Eukaryota</taxon>
        <taxon>Metazoa</taxon>
        <taxon>Ecdysozoa</taxon>
        <taxon>Nematoda</taxon>
        <taxon>Chromadorea</taxon>
        <taxon>Rhabditida</taxon>
        <taxon>Spirurina</taxon>
        <taxon>Oxyuridomorpha</taxon>
        <taxon>Oxyuroidea</taxon>
        <taxon>Oxyuridae</taxon>
        <taxon>Syphacia</taxon>
    </lineage>
</organism>
<dbReference type="PROSITE" id="PS50119">
    <property type="entry name" value="ZF_BBOX"/>
    <property type="match status" value="1"/>
</dbReference>
<dbReference type="InterPro" id="IPR017907">
    <property type="entry name" value="Znf_RING_CS"/>
</dbReference>
<dbReference type="PROSITE" id="PS00518">
    <property type="entry name" value="ZF_RING_1"/>
    <property type="match status" value="1"/>
</dbReference>
<evidence type="ECO:0000256" key="5">
    <source>
        <dbReference type="ARBA" id="ARBA00022833"/>
    </source>
</evidence>
<dbReference type="GO" id="GO:0061630">
    <property type="term" value="F:ubiquitin protein ligase activity"/>
    <property type="evidence" value="ECO:0007669"/>
    <property type="project" value="TreeGrafter"/>
</dbReference>
<dbReference type="InterPro" id="IPR017868">
    <property type="entry name" value="Filamin/ABP280_repeat-like"/>
</dbReference>
<feature type="domain" description="B box-type" evidence="10">
    <location>
        <begin position="104"/>
        <end position="147"/>
    </location>
</feature>
<feature type="repeat" description="Filamin" evidence="7">
    <location>
        <begin position="335"/>
        <end position="410"/>
    </location>
</feature>
<dbReference type="PROSITE" id="PS50089">
    <property type="entry name" value="ZF_RING_2"/>
    <property type="match status" value="1"/>
</dbReference>
<dbReference type="Pfam" id="PF00630">
    <property type="entry name" value="Filamin"/>
    <property type="match status" value="1"/>
</dbReference>
<dbReference type="InterPro" id="IPR047153">
    <property type="entry name" value="TRIM45/56/19-like"/>
</dbReference>
<keyword evidence="5" id="KW-0862">Zinc</keyword>
<evidence type="ECO:0000256" key="2">
    <source>
        <dbReference type="ARBA" id="ARBA00022723"/>
    </source>
</evidence>
<dbReference type="Gene3D" id="3.30.40.10">
    <property type="entry name" value="Zinc/RING finger domain, C3HC4 (zinc finger)"/>
    <property type="match status" value="1"/>
</dbReference>
<evidence type="ECO:0000259" key="9">
    <source>
        <dbReference type="PROSITE" id="PS50089"/>
    </source>
</evidence>
<reference evidence="12" key="1">
    <citation type="submission" date="2016-04" db="UniProtKB">
        <authorList>
            <consortium name="WormBaseParasite"/>
        </authorList>
    </citation>
    <scope>IDENTIFICATION</scope>
</reference>
<name>A0A158R548_9BILA</name>
<dbReference type="SMART" id="SM00557">
    <property type="entry name" value="IG_FLMN"/>
    <property type="match status" value="1"/>
</dbReference>
<dbReference type="AlphaFoldDB" id="A0A158R548"/>
<dbReference type="CDD" id="cd16579">
    <property type="entry name" value="RING-HC_PML_C-V"/>
    <property type="match status" value="1"/>
</dbReference>
<dbReference type="PROSITE" id="PS51125">
    <property type="entry name" value="NHL"/>
    <property type="match status" value="1"/>
</dbReference>
<dbReference type="InterPro" id="IPR001841">
    <property type="entry name" value="Znf_RING"/>
</dbReference>
<dbReference type="InterPro" id="IPR001298">
    <property type="entry name" value="Filamin/ABP280_rpt"/>
</dbReference>
<dbReference type="InterPro" id="IPR013083">
    <property type="entry name" value="Znf_RING/FYVE/PHD"/>
</dbReference>
<evidence type="ECO:0000256" key="4">
    <source>
        <dbReference type="ARBA" id="ARBA00022771"/>
    </source>
</evidence>
<keyword evidence="2" id="KW-0479">Metal-binding</keyword>
<dbReference type="SUPFAM" id="SSF57845">
    <property type="entry name" value="B-box zinc-binding domain"/>
    <property type="match status" value="1"/>
</dbReference>
<feature type="repeat" description="NHL" evidence="8">
    <location>
        <begin position="419"/>
        <end position="460"/>
    </location>
</feature>
<dbReference type="GO" id="GO:0008270">
    <property type="term" value="F:zinc ion binding"/>
    <property type="evidence" value="ECO:0007669"/>
    <property type="project" value="UniProtKB-KW"/>
</dbReference>
<keyword evidence="3" id="KW-0677">Repeat</keyword>
<dbReference type="SMART" id="SM00184">
    <property type="entry name" value="RING"/>
    <property type="match status" value="1"/>
</dbReference>
<evidence type="ECO:0000256" key="8">
    <source>
        <dbReference type="PROSITE-ProRule" id="PRU00504"/>
    </source>
</evidence>
<evidence type="ECO:0000256" key="6">
    <source>
        <dbReference type="PROSITE-ProRule" id="PRU00024"/>
    </source>
</evidence>
<evidence type="ECO:0000256" key="7">
    <source>
        <dbReference type="PROSITE-ProRule" id="PRU00087"/>
    </source>
</evidence>
<evidence type="ECO:0000313" key="11">
    <source>
        <dbReference type="Proteomes" id="UP000046393"/>
    </source>
</evidence>
<protein>
    <submittedName>
        <fullName evidence="12">RING-type domain-containing protein</fullName>
    </submittedName>
</protein>
<keyword evidence="11" id="KW-1185">Reference proteome</keyword>
<keyword evidence="4 6" id="KW-0863">Zinc-finger</keyword>
<dbReference type="InterPro" id="IPR000315">
    <property type="entry name" value="Znf_B-box"/>
</dbReference>
<comment type="similarity">
    <text evidence="1">Belongs to the TRIM/RBCC family.</text>
</comment>
<dbReference type="WBParaSite" id="SMUV_0000545601-mRNA-1">
    <property type="protein sequence ID" value="SMUV_0000545601-mRNA-1"/>
    <property type="gene ID" value="SMUV_0000545601"/>
</dbReference>
<proteinExistence type="inferred from homology"/>
<dbReference type="Proteomes" id="UP000046393">
    <property type="component" value="Unplaced"/>
</dbReference>
<dbReference type="SUPFAM" id="SSF81296">
    <property type="entry name" value="E set domains"/>
    <property type="match status" value="1"/>
</dbReference>
<dbReference type="Gene3D" id="2.60.40.10">
    <property type="entry name" value="Immunoglobulins"/>
    <property type="match status" value="1"/>
</dbReference>
<dbReference type="SUPFAM" id="SSF57850">
    <property type="entry name" value="RING/U-box"/>
    <property type="match status" value="1"/>
</dbReference>
<dbReference type="STRING" id="451379.A0A158R548"/>
<dbReference type="InterPro" id="IPR014756">
    <property type="entry name" value="Ig_E-set"/>
</dbReference>
<dbReference type="InterPro" id="IPR011042">
    <property type="entry name" value="6-blade_b-propeller_TolB-like"/>
</dbReference>
<evidence type="ECO:0000256" key="3">
    <source>
        <dbReference type="ARBA" id="ARBA00022737"/>
    </source>
</evidence>
<dbReference type="Gene3D" id="2.120.10.30">
    <property type="entry name" value="TolB, C-terminal domain"/>
    <property type="match status" value="1"/>
</dbReference>
<evidence type="ECO:0000259" key="10">
    <source>
        <dbReference type="PROSITE" id="PS50119"/>
    </source>
</evidence>
<evidence type="ECO:0000313" key="12">
    <source>
        <dbReference type="WBParaSite" id="SMUV_0000545601-mRNA-1"/>
    </source>
</evidence>
<dbReference type="SUPFAM" id="SSF101898">
    <property type="entry name" value="NHL repeat"/>
    <property type="match status" value="1"/>
</dbReference>
<dbReference type="InterPro" id="IPR013783">
    <property type="entry name" value="Ig-like_fold"/>
</dbReference>
<dbReference type="PANTHER" id="PTHR25462">
    <property type="entry name" value="BONUS, ISOFORM C-RELATED"/>
    <property type="match status" value="1"/>
</dbReference>
<dbReference type="PROSITE" id="PS50194">
    <property type="entry name" value="FILAMIN_REPEAT"/>
    <property type="match status" value="1"/>
</dbReference>
<dbReference type="Pfam" id="PF01436">
    <property type="entry name" value="NHL"/>
    <property type="match status" value="1"/>
</dbReference>
<dbReference type="GO" id="GO:0005654">
    <property type="term" value="C:nucleoplasm"/>
    <property type="evidence" value="ECO:0007669"/>
    <property type="project" value="TreeGrafter"/>
</dbReference>
<dbReference type="PANTHER" id="PTHR25462:SF285">
    <property type="entry name" value="RING-TYPE DOMAIN-CONTAINING PROTEIN"/>
    <property type="match status" value="1"/>
</dbReference>